<sequence length="114" mass="13025">MAIGLYKKVAMAMLQNTSQDMVIARTFMIMSWNLMARAANTVSICYSHLEWRDDALCVYFAHMKNDQRGARPRDPRHVYANPLSPEICPILALGKPFIVLSIMKCFTPLTFILQ</sequence>
<dbReference type="AlphaFoldDB" id="A0A8J5J212"/>
<accession>A0A8J5J212</accession>
<reference evidence="1" key="1">
    <citation type="submission" date="2021-01" db="EMBL/GenBank/DDBJ databases">
        <title>Phytophthora aleatoria, a newly-described species from Pinus radiata is distinct from Phytophthora cactorum isolates based on comparative genomics.</title>
        <authorList>
            <person name="Mcdougal R."/>
            <person name="Panda P."/>
            <person name="Williams N."/>
            <person name="Studholme D.J."/>
        </authorList>
    </citation>
    <scope>NUCLEOTIDE SEQUENCE</scope>
    <source>
        <strain evidence="1">NZFS 4037</strain>
    </source>
</reference>
<dbReference type="Proteomes" id="UP000709295">
    <property type="component" value="Unassembled WGS sequence"/>
</dbReference>
<evidence type="ECO:0000313" key="1">
    <source>
        <dbReference type="EMBL" id="KAG6952832.1"/>
    </source>
</evidence>
<keyword evidence="2" id="KW-1185">Reference proteome</keyword>
<organism evidence="1 2">
    <name type="scientific">Phytophthora aleatoria</name>
    <dbReference type="NCBI Taxonomy" id="2496075"/>
    <lineage>
        <taxon>Eukaryota</taxon>
        <taxon>Sar</taxon>
        <taxon>Stramenopiles</taxon>
        <taxon>Oomycota</taxon>
        <taxon>Peronosporomycetes</taxon>
        <taxon>Peronosporales</taxon>
        <taxon>Peronosporaceae</taxon>
        <taxon>Phytophthora</taxon>
    </lineage>
</organism>
<proteinExistence type="predicted"/>
<evidence type="ECO:0000313" key="2">
    <source>
        <dbReference type="Proteomes" id="UP000709295"/>
    </source>
</evidence>
<gene>
    <name evidence="1" type="ORF">JG688_00013103</name>
</gene>
<protein>
    <submittedName>
        <fullName evidence="1">Uncharacterized protein</fullName>
    </submittedName>
</protein>
<name>A0A8J5J212_9STRA</name>
<dbReference type="EMBL" id="JAENGY010001078">
    <property type="protein sequence ID" value="KAG6952832.1"/>
    <property type="molecule type" value="Genomic_DNA"/>
</dbReference>
<comment type="caution">
    <text evidence="1">The sequence shown here is derived from an EMBL/GenBank/DDBJ whole genome shotgun (WGS) entry which is preliminary data.</text>
</comment>